<feature type="transmembrane region" description="Helical" evidence="1">
    <location>
        <begin position="12"/>
        <end position="32"/>
    </location>
</feature>
<dbReference type="SUPFAM" id="SSF51905">
    <property type="entry name" value="FAD/NAD(P)-binding domain"/>
    <property type="match status" value="1"/>
</dbReference>
<keyword evidence="1" id="KW-0812">Transmembrane</keyword>
<gene>
    <name evidence="2" type="ORF">SISSUDRAFT_1060643</name>
</gene>
<dbReference type="AlphaFoldDB" id="A0A166EV92"/>
<name>A0A166EV92_9AGAM</name>
<proteinExistence type="predicted"/>
<dbReference type="Gene3D" id="3.50.50.60">
    <property type="entry name" value="FAD/NAD(P)-binding domain"/>
    <property type="match status" value="1"/>
</dbReference>
<evidence type="ECO:0000313" key="2">
    <source>
        <dbReference type="EMBL" id="KZT39984.1"/>
    </source>
</evidence>
<evidence type="ECO:0000256" key="1">
    <source>
        <dbReference type="SAM" id="Phobius"/>
    </source>
</evidence>
<sequence length="568" mass="63095">MSFLDELISSYFTYALAVVAVLHVALTLGPIAKRRRNKNIEELTAINELPNLGKPRLSGKRIDGTVVVAGGSIAGLLTARICSTHFSRVIVVEPEAWLSTKAGVSHELTGGKGENGKKPNPRARVMQYNAIHNYHVYTLYALRELFPNFDAEARKIDPDAIASSDIKLHVGGRHLKAPHGFYKGDFPMHFSVNRHTYETLLRKLVKRDCDNIEYVTGTVVGINTITNSTRDRVESAIIRSKDGVETTEPTLLVVDCTGPASAALKWVSTPAKPLKVPRDIYDPKMFYTTCEFEVNPAAMEKVPIPGGYANSRVILVYTPDPRIARNTVYIFRREHNTVQIACGGWDMHERPRSIDDIRTFISQIKGTEPFPSFVSQLLDALEDNNCGASATYTDTRCPPCHSIKYHAVADKLPSNLIALGDSVMRVNPVRGQGCTKAMIGAATLSGILQRCEPIFDQSSGRDILPHNFGKTFWEKHNRRIASLWVQTKADDYNWATTVPVEGETLKKGAFLRWYGRNFLNVAYHNERIAAVLHNSSMFIAPGTDAISPDIAIRVVWAGFKEFLGITRS</sequence>
<evidence type="ECO:0000313" key="3">
    <source>
        <dbReference type="Proteomes" id="UP000076798"/>
    </source>
</evidence>
<keyword evidence="1" id="KW-1133">Transmembrane helix</keyword>
<reference evidence="2 3" key="1">
    <citation type="journal article" date="2016" name="Mol. Biol. Evol.">
        <title>Comparative Genomics of Early-Diverging Mushroom-Forming Fungi Provides Insights into the Origins of Lignocellulose Decay Capabilities.</title>
        <authorList>
            <person name="Nagy L.G."/>
            <person name="Riley R."/>
            <person name="Tritt A."/>
            <person name="Adam C."/>
            <person name="Daum C."/>
            <person name="Floudas D."/>
            <person name="Sun H."/>
            <person name="Yadav J.S."/>
            <person name="Pangilinan J."/>
            <person name="Larsson K.H."/>
            <person name="Matsuura K."/>
            <person name="Barry K."/>
            <person name="Labutti K."/>
            <person name="Kuo R."/>
            <person name="Ohm R.A."/>
            <person name="Bhattacharya S.S."/>
            <person name="Shirouzu T."/>
            <person name="Yoshinaga Y."/>
            <person name="Martin F.M."/>
            <person name="Grigoriev I.V."/>
            <person name="Hibbett D.S."/>
        </authorList>
    </citation>
    <scope>NUCLEOTIDE SEQUENCE [LARGE SCALE GENOMIC DNA]</scope>
    <source>
        <strain evidence="2 3">HHB10207 ss-3</strain>
    </source>
</reference>
<dbReference type="InterPro" id="IPR036188">
    <property type="entry name" value="FAD/NAD-bd_sf"/>
</dbReference>
<accession>A0A166EV92</accession>
<protein>
    <recommendedName>
        <fullName evidence="4">FAD/NAD(P)-binding domain-containing protein</fullName>
    </recommendedName>
</protein>
<keyword evidence="1" id="KW-0472">Membrane</keyword>
<dbReference type="EMBL" id="KV428038">
    <property type="protein sequence ID" value="KZT39984.1"/>
    <property type="molecule type" value="Genomic_DNA"/>
</dbReference>
<evidence type="ECO:0008006" key="4">
    <source>
        <dbReference type="Google" id="ProtNLM"/>
    </source>
</evidence>
<dbReference type="OrthoDB" id="10051892at2759"/>
<dbReference type="Proteomes" id="UP000076798">
    <property type="component" value="Unassembled WGS sequence"/>
</dbReference>
<keyword evidence="3" id="KW-1185">Reference proteome</keyword>
<organism evidence="2 3">
    <name type="scientific">Sistotremastrum suecicum HHB10207 ss-3</name>
    <dbReference type="NCBI Taxonomy" id="1314776"/>
    <lineage>
        <taxon>Eukaryota</taxon>
        <taxon>Fungi</taxon>
        <taxon>Dikarya</taxon>
        <taxon>Basidiomycota</taxon>
        <taxon>Agaricomycotina</taxon>
        <taxon>Agaricomycetes</taxon>
        <taxon>Sistotremastrales</taxon>
        <taxon>Sistotremastraceae</taxon>
        <taxon>Sistotremastrum</taxon>
    </lineage>
</organism>